<dbReference type="PANTHER" id="PTHR42916">
    <property type="entry name" value="2-SUCCINYL-5-ENOLPYRUVYL-6-HYDROXY-3-CYCLOHEXENE-1-CARBOXYLATE SYNTHASE"/>
    <property type="match status" value="1"/>
</dbReference>
<dbReference type="GO" id="GO:0030145">
    <property type="term" value="F:manganese ion binding"/>
    <property type="evidence" value="ECO:0007669"/>
    <property type="project" value="UniProtKB-UniRule"/>
</dbReference>
<dbReference type="NCBIfam" id="TIGR00173">
    <property type="entry name" value="menD"/>
    <property type="match status" value="1"/>
</dbReference>
<dbReference type="Gene3D" id="3.40.50.970">
    <property type="match status" value="2"/>
</dbReference>
<dbReference type="SUPFAM" id="SSF52518">
    <property type="entry name" value="Thiamin diphosphate-binding fold (THDP-binding)"/>
    <property type="match status" value="2"/>
</dbReference>
<name>I5BTA1_9BACT</name>
<keyword evidence="10" id="KW-1185">Reference proteome</keyword>
<dbReference type="OrthoDB" id="9791859at2"/>
<comment type="subunit">
    <text evidence="6">Homodimer.</text>
</comment>
<dbReference type="PANTHER" id="PTHR42916:SF1">
    <property type="entry name" value="PROTEIN PHYLLO, CHLOROPLASTIC"/>
    <property type="match status" value="1"/>
</dbReference>
<dbReference type="HAMAP" id="MF_01659">
    <property type="entry name" value="MenD"/>
    <property type="match status" value="1"/>
</dbReference>
<keyword evidence="3 6" id="KW-0460">Magnesium</keyword>
<keyword evidence="1 6" id="KW-0808">Transferase</keyword>
<evidence type="ECO:0000256" key="3">
    <source>
        <dbReference type="ARBA" id="ARBA00022842"/>
    </source>
</evidence>
<dbReference type="Pfam" id="PF02775">
    <property type="entry name" value="TPP_enzyme_C"/>
    <property type="match status" value="1"/>
</dbReference>
<keyword evidence="2 6" id="KW-0479">Metal-binding</keyword>
<dbReference type="InterPro" id="IPR011766">
    <property type="entry name" value="TPP_enzyme_TPP-bd"/>
</dbReference>
<dbReference type="InterPro" id="IPR029061">
    <property type="entry name" value="THDP-binding"/>
</dbReference>
<proteinExistence type="inferred from homology"/>
<evidence type="ECO:0000259" key="8">
    <source>
        <dbReference type="Pfam" id="PF02776"/>
    </source>
</evidence>
<dbReference type="Pfam" id="PF02776">
    <property type="entry name" value="TPP_enzyme_N"/>
    <property type="match status" value="1"/>
</dbReference>
<evidence type="ECO:0000313" key="10">
    <source>
        <dbReference type="Proteomes" id="UP000005551"/>
    </source>
</evidence>
<comment type="function">
    <text evidence="6">Catalyzes the thiamine diphosphate-dependent decarboxylation of 2-oxoglutarate and the subsequent addition of the resulting succinic semialdehyde-thiamine pyrophosphate anion to isochorismate to yield 2-succinyl-5-enolpyruvyl-6-hydroxy-3-cyclohexene-1-carboxylate (SEPHCHC).</text>
</comment>
<dbReference type="EC" id="2.2.1.9" evidence="6"/>
<evidence type="ECO:0000256" key="6">
    <source>
        <dbReference type="HAMAP-Rule" id="MF_01659"/>
    </source>
</evidence>
<dbReference type="EMBL" id="AJYA01000075">
    <property type="protein sequence ID" value="EIM72803.1"/>
    <property type="molecule type" value="Genomic_DNA"/>
</dbReference>
<evidence type="ECO:0000259" key="7">
    <source>
        <dbReference type="Pfam" id="PF02775"/>
    </source>
</evidence>
<evidence type="ECO:0000256" key="4">
    <source>
        <dbReference type="ARBA" id="ARBA00023052"/>
    </source>
</evidence>
<keyword evidence="6" id="KW-0474">Menaquinone biosynthesis</keyword>
<comment type="pathway">
    <text evidence="6">Quinol/quinone metabolism; menaquinone biosynthesis.</text>
</comment>
<dbReference type="GO" id="GO:0070204">
    <property type="term" value="F:2-succinyl-5-enolpyruvyl-6-hydroxy-3-cyclohexene-1-carboxylic-acid synthase activity"/>
    <property type="evidence" value="ECO:0007669"/>
    <property type="project" value="UniProtKB-UniRule"/>
</dbReference>
<dbReference type="AlphaFoldDB" id="I5BTA1"/>
<dbReference type="Proteomes" id="UP000005551">
    <property type="component" value="Unassembled WGS sequence"/>
</dbReference>
<evidence type="ECO:0000313" key="9">
    <source>
        <dbReference type="EMBL" id="EIM72803.1"/>
    </source>
</evidence>
<dbReference type="PIRSF" id="PIRSF004983">
    <property type="entry name" value="MenD"/>
    <property type="match status" value="1"/>
</dbReference>
<dbReference type="GO" id="GO:0009234">
    <property type="term" value="P:menaquinone biosynthetic process"/>
    <property type="evidence" value="ECO:0007669"/>
    <property type="project" value="UniProtKB-UniRule"/>
</dbReference>
<comment type="catalytic activity">
    <reaction evidence="6">
        <text>isochorismate + 2-oxoglutarate + H(+) = 5-enolpyruvoyl-6-hydroxy-2-succinyl-cyclohex-3-ene-1-carboxylate + CO2</text>
        <dbReference type="Rhea" id="RHEA:25593"/>
        <dbReference type="ChEBI" id="CHEBI:15378"/>
        <dbReference type="ChEBI" id="CHEBI:16526"/>
        <dbReference type="ChEBI" id="CHEBI:16810"/>
        <dbReference type="ChEBI" id="CHEBI:29780"/>
        <dbReference type="ChEBI" id="CHEBI:58818"/>
        <dbReference type="EC" id="2.2.1.9"/>
    </reaction>
</comment>
<keyword evidence="5 6" id="KW-0464">Manganese</keyword>
<keyword evidence="4 6" id="KW-0786">Thiamine pyrophosphate</keyword>
<dbReference type="UniPathway" id="UPA00079"/>
<dbReference type="PATRIC" id="fig|1189621.3.peg.4020"/>
<dbReference type="InterPro" id="IPR004433">
    <property type="entry name" value="MenaQ_synth_MenD"/>
</dbReference>
<comment type="cofactor">
    <cofactor evidence="6">
        <name>thiamine diphosphate</name>
        <dbReference type="ChEBI" id="CHEBI:58937"/>
    </cofactor>
    <text evidence="6">Binds 1 thiamine pyrophosphate per subunit.</text>
</comment>
<protein>
    <recommendedName>
        <fullName evidence="6">2-succinyl-5-enolpyruvyl-6-hydroxy-3-cyclohexene-1-carboxylate synthase</fullName>
        <shortName evidence="6">SEPHCHC synthase</shortName>
        <ecNumber evidence="6">2.2.1.9</ecNumber>
    </recommendedName>
    <alternativeName>
        <fullName evidence="6">Menaquinone biosynthesis protein MenD</fullName>
    </alternativeName>
</protein>
<organism evidence="9 10">
    <name type="scientific">Nitritalea halalkaliphila LW7</name>
    <dbReference type="NCBI Taxonomy" id="1189621"/>
    <lineage>
        <taxon>Bacteria</taxon>
        <taxon>Pseudomonadati</taxon>
        <taxon>Bacteroidota</taxon>
        <taxon>Cytophagia</taxon>
        <taxon>Cytophagales</taxon>
        <taxon>Cyclobacteriaceae</taxon>
        <taxon>Nitritalea</taxon>
    </lineage>
</organism>
<evidence type="ECO:0000256" key="5">
    <source>
        <dbReference type="ARBA" id="ARBA00023211"/>
    </source>
</evidence>
<comment type="cofactor">
    <cofactor evidence="6">
        <name>Mg(2+)</name>
        <dbReference type="ChEBI" id="CHEBI:18420"/>
    </cofactor>
    <cofactor evidence="6">
        <name>Mn(2+)</name>
        <dbReference type="ChEBI" id="CHEBI:29035"/>
    </cofactor>
</comment>
<feature type="domain" description="Thiamine pyrophosphate enzyme N-terminal TPP-binding" evidence="8">
    <location>
        <begin position="9"/>
        <end position="118"/>
    </location>
</feature>
<dbReference type="UniPathway" id="UPA01057">
    <property type="reaction ID" value="UER00164"/>
</dbReference>
<feature type="domain" description="Thiamine pyrophosphate enzyme TPP-binding" evidence="7">
    <location>
        <begin position="419"/>
        <end position="535"/>
    </location>
</feature>
<dbReference type="InterPro" id="IPR012001">
    <property type="entry name" value="Thiamin_PyroP_enz_TPP-bd_dom"/>
</dbReference>
<dbReference type="GO" id="GO:0000287">
    <property type="term" value="F:magnesium ion binding"/>
    <property type="evidence" value="ECO:0007669"/>
    <property type="project" value="UniProtKB-UniRule"/>
</dbReference>
<comment type="caution">
    <text evidence="9">The sequence shown here is derived from an EMBL/GenBank/DDBJ whole genome shotgun (WGS) entry which is preliminary data.</text>
</comment>
<dbReference type="RefSeq" id="WP_009057486.1">
    <property type="nucleotide sequence ID" value="NZ_AJYA01000075.1"/>
</dbReference>
<dbReference type="CDD" id="cd07037">
    <property type="entry name" value="TPP_PYR_MenD"/>
    <property type="match status" value="1"/>
</dbReference>
<comment type="pathway">
    <text evidence="6">Quinol/quinone metabolism; 1,4-dihydroxy-2-naphthoate biosynthesis; 1,4-dihydroxy-2-naphthoate from chorismate: step 2/7.</text>
</comment>
<dbReference type="CDD" id="cd02009">
    <property type="entry name" value="TPP_SHCHC_synthase"/>
    <property type="match status" value="1"/>
</dbReference>
<sequence>MNLQPIADLVSLCAAKGVKDAILSPGSRCAPLSLAFVRHPDIHTRTLSDERSAAFVALGIALETRRPVVLVCTSGSAAYNYAPAVAEAYFQQLPLLILTADRPPEWIDQWDGQTIHQQNLYGSHVKAAFQFPDSFSHPDQHWYGRRQVTEALTLAKAFPPGPVHINVPLREPFYPDAAHPFHFQAPKVPAQSLRGQLDLCAEDRERLKGTLQDAKRVLIVPGQQSPSPVLAGLLEEIAASRKALVVADSISNMQVPHALTLQDHFMGELPAEEAPDLLITFGKSLISKKLKLFLRAAACPHWHVQEAGYVPDTFQALQMHVPCHPAAFLRFFSAQRSPQPEETFSAWRALEAHYLEKIQADFVQRPFGEWTAIQRTLQRLPRGAKVHAANSMAVRYVNMCGRIAAEVYCNRGTSGIDGSSSTAVGAAFSTKDTVLLVTGDLAFFYDRNAFWHNYPMPNLRILLLNNHGGEIFRKIKGPSEQPELEEYFVTKQRLNARLLCEEFGFQYLLVHDKEALEEALTLFFQPSFKPKLIEVLV</sequence>
<accession>I5BTA1</accession>
<comment type="similarity">
    <text evidence="6">Belongs to the TPP enzyme family. MenD subfamily.</text>
</comment>
<reference evidence="9 10" key="1">
    <citation type="submission" date="2012-05" db="EMBL/GenBank/DDBJ databases">
        <title>Genome sequence of Nitritalea halalkaliphila LW7.</title>
        <authorList>
            <person name="Jangir P.K."/>
            <person name="Singh A."/>
            <person name="Shivaji S."/>
            <person name="Sharma R."/>
        </authorList>
    </citation>
    <scope>NUCLEOTIDE SEQUENCE [LARGE SCALE GENOMIC DNA]</scope>
    <source>
        <strain evidence="9 10">LW7</strain>
    </source>
</reference>
<dbReference type="GO" id="GO:0030976">
    <property type="term" value="F:thiamine pyrophosphate binding"/>
    <property type="evidence" value="ECO:0007669"/>
    <property type="project" value="UniProtKB-UniRule"/>
</dbReference>
<dbReference type="STRING" id="1189621.A3SI_19346"/>
<evidence type="ECO:0000256" key="1">
    <source>
        <dbReference type="ARBA" id="ARBA00022679"/>
    </source>
</evidence>
<dbReference type="Gene3D" id="3.40.50.1220">
    <property type="entry name" value="TPP-binding domain"/>
    <property type="match status" value="1"/>
</dbReference>
<evidence type="ECO:0000256" key="2">
    <source>
        <dbReference type="ARBA" id="ARBA00022723"/>
    </source>
</evidence>
<gene>
    <name evidence="6" type="primary">menD</name>
    <name evidence="9" type="ORF">A3SI_19346</name>
</gene>